<feature type="domain" description="Helix-hairpin-helix DNA-binding motif class 1" evidence="7">
    <location>
        <begin position="108"/>
        <end position="127"/>
    </location>
</feature>
<gene>
    <name evidence="6 8" type="primary">ruvA</name>
    <name evidence="8" type="ORF">KAJ83_11780</name>
</gene>
<comment type="caution">
    <text evidence="6">Lacks conserved residue(s) required for the propagation of feature annotation.</text>
</comment>
<dbReference type="Pfam" id="PF01330">
    <property type="entry name" value="RuvA_N"/>
    <property type="match status" value="1"/>
</dbReference>
<dbReference type="Gene3D" id="1.10.8.10">
    <property type="entry name" value="DNA helicase RuvA subunit, C-terminal domain"/>
    <property type="match status" value="1"/>
</dbReference>
<dbReference type="GO" id="GO:0048476">
    <property type="term" value="C:Holliday junction resolvase complex"/>
    <property type="evidence" value="ECO:0007669"/>
    <property type="project" value="UniProtKB-UniRule"/>
</dbReference>
<dbReference type="InterPro" id="IPR010994">
    <property type="entry name" value="RuvA_2-like"/>
</dbReference>
<dbReference type="Pfam" id="PF07499">
    <property type="entry name" value="RuvA_C"/>
    <property type="match status" value="1"/>
</dbReference>
<evidence type="ECO:0000256" key="4">
    <source>
        <dbReference type="ARBA" id="ARBA00023172"/>
    </source>
</evidence>
<evidence type="ECO:0000313" key="8">
    <source>
        <dbReference type="EMBL" id="MBP5857691.1"/>
    </source>
</evidence>
<dbReference type="InterPro" id="IPR013849">
    <property type="entry name" value="DNA_helicase_Holl-junc_RuvA_I"/>
</dbReference>
<keyword evidence="3 6" id="KW-0238">DNA-binding</keyword>
<dbReference type="InterPro" id="IPR000085">
    <property type="entry name" value="RuvA"/>
</dbReference>
<name>A0A8J7SNJ2_9PROT</name>
<sequence>MIAKLKGLVEQAEEDGLVVDVGGVGYRVYCSSRTLSRVPATGGAIALDIETHVREDHIHLYGFAERAERDWFRALTTVQGVGARVALAILSVLAPDQLAQAVAAQDKAAVARANGVGPKLAQRIVAELKDKAGGIALGPGGAFSGAGNAGGASGAGGKADGAGAPDTGASDDAVSALVNLGYGRSEAFAAVAKAARAGGAAGEDGGGTVDAAFLIRGALKELSR</sequence>
<dbReference type="InterPro" id="IPR003583">
    <property type="entry name" value="Hlx-hairpin-Hlx_DNA-bd_motif"/>
</dbReference>
<dbReference type="HAMAP" id="MF_00031">
    <property type="entry name" value="DNA_HJ_migration_RuvA"/>
    <property type="match status" value="1"/>
</dbReference>
<comment type="caution">
    <text evidence="8">The sequence shown here is derived from an EMBL/GenBank/DDBJ whole genome shotgun (WGS) entry which is preliminary data.</text>
</comment>
<evidence type="ECO:0000256" key="3">
    <source>
        <dbReference type="ARBA" id="ARBA00023125"/>
    </source>
</evidence>
<dbReference type="EMBL" id="JAGMWN010000005">
    <property type="protein sequence ID" value="MBP5857691.1"/>
    <property type="molecule type" value="Genomic_DNA"/>
</dbReference>
<evidence type="ECO:0000259" key="7">
    <source>
        <dbReference type="SMART" id="SM00278"/>
    </source>
</evidence>
<keyword evidence="1 6" id="KW-0963">Cytoplasm</keyword>
<proteinExistence type="inferred from homology"/>
<feature type="region of interest" description="Domain III" evidence="6">
    <location>
        <begin position="165"/>
        <end position="224"/>
    </location>
</feature>
<keyword evidence="9" id="KW-1185">Reference proteome</keyword>
<keyword evidence="2 6" id="KW-0227">DNA damage</keyword>
<accession>A0A8J7SNJ2</accession>
<organism evidence="8 9">
    <name type="scientific">Marivibrio halodurans</name>
    <dbReference type="NCBI Taxonomy" id="2039722"/>
    <lineage>
        <taxon>Bacteria</taxon>
        <taxon>Pseudomonadati</taxon>
        <taxon>Pseudomonadota</taxon>
        <taxon>Alphaproteobacteria</taxon>
        <taxon>Rhodospirillales</taxon>
        <taxon>Rhodospirillaceae</taxon>
        <taxon>Marivibrio</taxon>
    </lineage>
</organism>
<dbReference type="Gene3D" id="1.10.150.20">
    <property type="entry name" value="5' to 3' exonuclease, C-terminal subdomain"/>
    <property type="match status" value="1"/>
</dbReference>
<dbReference type="SMART" id="SM00278">
    <property type="entry name" value="HhH1"/>
    <property type="match status" value="2"/>
</dbReference>
<dbReference type="Pfam" id="PF14520">
    <property type="entry name" value="HHH_5"/>
    <property type="match status" value="1"/>
</dbReference>
<dbReference type="Proteomes" id="UP000672602">
    <property type="component" value="Unassembled WGS sequence"/>
</dbReference>
<dbReference type="InterPro" id="IPR011114">
    <property type="entry name" value="RuvA_C"/>
</dbReference>
<dbReference type="RefSeq" id="WP_210682276.1">
    <property type="nucleotide sequence ID" value="NZ_JAGMWN010000005.1"/>
</dbReference>
<dbReference type="GO" id="GO:0000400">
    <property type="term" value="F:four-way junction DNA binding"/>
    <property type="evidence" value="ECO:0007669"/>
    <property type="project" value="UniProtKB-UniRule"/>
</dbReference>
<keyword evidence="4 6" id="KW-0233">DNA recombination</keyword>
<evidence type="ECO:0000256" key="6">
    <source>
        <dbReference type="HAMAP-Rule" id="MF_00031"/>
    </source>
</evidence>
<feature type="region of interest" description="Domain I" evidence="6">
    <location>
        <begin position="1"/>
        <end position="64"/>
    </location>
</feature>
<dbReference type="SUPFAM" id="SSF50249">
    <property type="entry name" value="Nucleic acid-binding proteins"/>
    <property type="match status" value="1"/>
</dbReference>
<comment type="domain">
    <text evidence="6">Has three domains with a flexible linker between the domains II and III and assumes an 'L' shape. Domain III is highly mobile and contacts RuvB.</text>
</comment>
<dbReference type="Gene3D" id="2.40.50.140">
    <property type="entry name" value="Nucleic acid-binding proteins"/>
    <property type="match status" value="1"/>
</dbReference>
<dbReference type="GO" id="GO:0006281">
    <property type="term" value="P:DNA repair"/>
    <property type="evidence" value="ECO:0007669"/>
    <property type="project" value="UniProtKB-UniRule"/>
</dbReference>
<dbReference type="InterPro" id="IPR036267">
    <property type="entry name" value="RuvA_C_sf"/>
</dbReference>
<comment type="similarity">
    <text evidence="6">Belongs to the RuvA family.</text>
</comment>
<comment type="function">
    <text evidence="6">The RuvA-RuvB-RuvC complex processes Holliday junction (HJ) DNA during genetic recombination and DNA repair, while the RuvA-RuvB complex plays an important role in the rescue of blocked DNA replication forks via replication fork reversal (RFR). RuvA specifically binds to HJ cruciform DNA, conferring on it an open structure. The RuvB hexamer acts as an ATP-dependent pump, pulling dsDNA into and through the RuvAB complex. HJ branch migration allows RuvC to scan DNA until it finds its consensus sequence, where it cleaves and resolves the cruciform DNA.</text>
</comment>
<protein>
    <recommendedName>
        <fullName evidence="6">Holliday junction branch migration complex subunit RuvA</fullName>
    </recommendedName>
</protein>
<comment type="subcellular location">
    <subcellularLocation>
        <location evidence="6">Cytoplasm</location>
    </subcellularLocation>
</comment>
<dbReference type="GO" id="GO:0006310">
    <property type="term" value="P:DNA recombination"/>
    <property type="evidence" value="ECO:0007669"/>
    <property type="project" value="UniProtKB-UniRule"/>
</dbReference>
<dbReference type="InterPro" id="IPR012340">
    <property type="entry name" value="NA-bd_OB-fold"/>
</dbReference>
<evidence type="ECO:0000256" key="5">
    <source>
        <dbReference type="ARBA" id="ARBA00023204"/>
    </source>
</evidence>
<keyword evidence="5 6" id="KW-0234">DNA repair</keyword>
<evidence type="ECO:0000256" key="2">
    <source>
        <dbReference type="ARBA" id="ARBA00022763"/>
    </source>
</evidence>
<dbReference type="SUPFAM" id="SSF47781">
    <property type="entry name" value="RuvA domain 2-like"/>
    <property type="match status" value="1"/>
</dbReference>
<dbReference type="GO" id="GO:0005737">
    <property type="term" value="C:cytoplasm"/>
    <property type="evidence" value="ECO:0007669"/>
    <property type="project" value="UniProtKB-SubCell"/>
</dbReference>
<dbReference type="NCBIfam" id="TIGR00084">
    <property type="entry name" value="ruvA"/>
    <property type="match status" value="1"/>
</dbReference>
<evidence type="ECO:0000313" key="9">
    <source>
        <dbReference type="Proteomes" id="UP000672602"/>
    </source>
</evidence>
<dbReference type="GO" id="GO:0009378">
    <property type="term" value="F:four-way junction helicase activity"/>
    <property type="evidence" value="ECO:0007669"/>
    <property type="project" value="InterPro"/>
</dbReference>
<feature type="domain" description="Helix-hairpin-helix DNA-binding motif class 1" evidence="7">
    <location>
        <begin position="73"/>
        <end position="92"/>
    </location>
</feature>
<dbReference type="GO" id="GO:0009379">
    <property type="term" value="C:Holliday junction helicase complex"/>
    <property type="evidence" value="ECO:0007669"/>
    <property type="project" value="InterPro"/>
</dbReference>
<evidence type="ECO:0000256" key="1">
    <source>
        <dbReference type="ARBA" id="ARBA00022490"/>
    </source>
</evidence>
<dbReference type="AlphaFoldDB" id="A0A8J7SNJ2"/>
<dbReference type="GO" id="GO:0005524">
    <property type="term" value="F:ATP binding"/>
    <property type="evidence" value="ECO:0007669"/>
    <property type="project" value="InterPro"/>
</dbReference>
<reference evidence="8" key="1">
    <citation type="submission" date="2021-04" db="EMBL/GenBank/DDBJ databases">
        <authorList>
            <person name="Zhang D.-C."/>
        </authorList>
    </citation>
    <scope>NUCLEOTIDE SEQUENCE</scope>
    <source>
        <strain evidence="8">CGMCC 1.15697</strain>
    </source>
</reference>
<dbReference type="SUPFAM" id="SSF46929">
    <property type="entry name" value="DNA helicase RuvA subunit, C-terminal domain"/>
    <property type="match status" value="1"/>
</dbReference>
<comment type="subunit">
    <text evidence="6">Homotetramer. Forms an RuvA(8)-RuvB(12)-Holliday junction (HJ) complex. HJ DNA is sandwiched between 2 RuvA tetramers; dsDNA enters through RuvA and exits via RuvB. An RuvB hexamer assembles on each DNA strand where it exits the tetramer. Each RuvB hexamer is contacted by two RuvA subunits (via domain III) on 2 adjacent RuvB subunits; this complex drives branch migration. In the full resolvosome a probable DNA-RuvA(4)-RuvB(12)-RuvC(2) complex forms which resolves the HJ.</text>
</comment>